<keyword evidence="1" id="KW-1185">Reference proteome</keyword>
<accession>A0A6P6XR05</accession>
<evidence type="ECO:0000313" key="2">
    <source>
        <dbReference type="RefSeq" id="XP_027195228.1"/>
    </source>
</evidence>
<dbReference type="KEGG" id="dpte:113789837"/>
<protein>
    <submittedName>
        <fullName evidence="2">Uncharacterized protein LOC113789837</fullName>
    </submittedName>
</protein>
<dbReference type="InParanoid" id="A0A6P6XR05"/>
<name>A0A6P6XR05_DERPT</name>
<dbReference type="OrthoDB" id="10413540at2759"/>
<organism evidence="1 2">
    <name type="scientific">Dermatophagoides pteronyssinus</name>
    <name type="common">European house dust mite</name>
    <dbReference type="NCBI Taxonomy" id="6956"/>
    <lineage>
        <taxon>Eukaryota</taxon>
        <taxon>Metazoa</taxon>
        <taxon>Ecdysozoa</taxon>
        <taxon>Arthropoda</taxon>
        <taxon>Chelicerata</taxon>
        <taxon>Arachnida</taxon>
        <taxon>Acari</taxon>
        <taxon>Acariformes</taxon>
        <taxon>Sarcoptiformes</taxon>
        <taxon>Astigmata</taxon>
        <taxon>Psoroptidia</taxon>
        <taxon>Analgoidea</taxon>
        <taxon>Pyroglyphidae</taxon>
        <taxon>Dermatophagoidinae</taxon>
        <taxon>Dermatophagoides</taxon>
    </lineage>
</organism>
<dbReference type="RefSeq" id="XP_027195228.1">
    <property type="nucleotide sequence ID" value="XM_027339427.1"/>
</dbReference>
<dbReference type="GeneID" id="113789837"/>
<reference evidence="2" key="1">
    <citation type="submission" date="2025-08" db="UniProtKB">
        <authorList>
            <consortium name="RefSeq"/>
        </authorList>
    </citation>
    <scope>IDENTIFICATION</scope>
    <source>
        <strain evidence="2">Airmid</strain>
    </source>
</reference>
<gene>
    <name evidence="2" type="primary">LOC113789837</name>
</gene>
<dbReference type="Proteomes" id="UP000515146">
    <property type="component" value="Unplaced"/>
</dbReference>
<sequence>MSHLNNTDDNLECLSSSFIGQNSMNASARSRSVGPISSPDSRNRSTSNDWTVTFCDLARTVNVNLPHEIARNVLTLIRLGVPPDDIYVFLRECLTYSRFNIHQQQ</sequence>
<dbReference type="AlphaFoldDB" id="A0A6P6XR05"/>
<proteinExistence type="predicted"/>
<evidence type="ECO:0000313" key="1">
    <source>
        <dbReference type="Proteomes" id="UP000515146"/>
    </source>
</evidence>